<protein>
    <submittedName>
        <fullName evidence="3">Glycosyltransferase family 9 (Heptosyltransferase)</fullName>
    </submittedName>
</protein>
<dbReference type="PANTHER" id="PTHR30160">
    <property type="entry name" value="TETRAACYLDISACCHARIDE 4'-KINASE-RELATED"/>
    <property type="match status" value="1"/>
</dbReference>
<dbReference type="PANTHER" id="PTHR30160:SF1">
    <property type="entry name" value="LIPOPOLYSACCHARIDE 1,2-N-ACETYLGLUCOSAMINETRANSFERASE-RELATED"/>
    <property type="match status" value="1"/>
</dbReference>
<dbReference type="Proteomes" id="UP000198825">
    <property type="component" value="Chromosome I"/>
</dbReference>
<reference evidence="4" key="1">
    <citation type="submission" date="2016-10" db="EMBL/GenBank/DDBJ databases">
        <authorList>
            <person name="Varghese N."/>
            <person name="Submissions S."/>
        </authorList>
    </citation>
    <scope>NUCLEOTIDE SEQUENCE [LARGE SCALE GENOMIC DNA]</scope>
    <source>
        <strain evidence="4">DSM 21743</strain>
    </source>
</reference>
<dbReference type="InterPro" id="IPR051199">
    <property type="entry name" value="LPS_LOS_Heptosyltrfase"/>
</dbReference>
<dbReference type="Pfam" id="PF01075">
    <property type="entry name" value="Glyco_transf_9"/>
    <property type="match status" value="1"/>
</dbReference>
<keyword evidence="1" id="KW-0328">Glycosyltransferase</keyword>
<dbReference type="SUPFAM" id="SSF53756">
    <property type="entry name" value="UDP-Glycosyltransferase/glycogen phosphorylase"/>
    <property type="match status" value="1"/>
</dbReference>
<accession>A0A1H2MZB6</accession>
<organism evidence="3 4">
    <name type="scientific">Microlunatus sagamiharensis</name>
    <dbReference type="NCBI Taxonomy" id="546874"/>
    <lineage>
        <taxon>Bacteria</taxon>
        <taxon>Bacillati</taxon>
        <taxon>Actinomycetota</taxon>
        <taxon>Actinomycetes</taxon>
        <taxon>Propionibacteriales</taxon>
        <taxon>Propionibacteriaceae</taxon>
        <taxon>Microlunatus</taxon>
    </lineage>
</organism>
<dbReference type="EMBL" id="LT629799">
    <property type="protein sequence ID" value="SDU98597.1"/>
    <property type="molecule type" value="Genomic_DNA"/>
</dbReference>
<dbReference type="STRING" id="546874.SAMN04488544_3021"/>
<dbReference type="Gene3D" id="3.40.50.2000">
    <property type="entry name" value="Glycogen Phosphorylase B"/>
    <property type="match status" value="2"/>
</dbReference>
<sequence>MRRILVVELLGGFGDVLLALPAIHALARSHPAAELTVLTFTPGDVLLAHDPLVARVVATSDHTDGVPRTVVEAELDAAERAGRAYDLVVTTTTYDGIGELCAARAPRAVTNLWRSPPVDELIDRRFVRLLVEDGLVDPRFVDEPPTVTLTETEWSAARDRLPNFSPSDHLSGGQRARSSPVVLVPGSGMRVKEWPAERWVALAARAAAGGHPVLTAGAAGSEPVPGTTLLPPGSLRELAANLAVVGEAGGVVVGGDTGPVRLATAVGARAVALFGPTVAGRYGLDPRSGSSLQGLPGCEVRRPLAISEQECWWSARCPLTGDAPACLADLPVDRVAAVVLASRVHPEASP</sequence>
<dbReference type="GO" id="GO:0008713">
    <property type="term" value="F:ADP-heptose-lipopolysaccharide heptosyltransferase activity"/>
    <property type="evidence" value="ECO:0007669"/>
    <property type="project" value="TreeGrafter"/>
</dbReference>
<dbReference type="GO" id="GO:0009244">
    <property type="term" value="P:lipopolysaccharide core region biosynthetic process"/>
    <property type="evidence" value="ECO:0007669"/>
    <property type="project" value="TreeGrafter"/>
</dbReference>
<proteinExistence type="predicted"/>
<name>A0A1H2MZB6_9ACTN</name>
<evidence type="ECO:0000256" key="1">
    <source>
        <dbReference type="ARBA" id="ARBA00022676"/>
    </source>
</evidence>
<evidence type="ECO:0000256" key="2">
    <source>
        <dbReference type="ARBA" id="ARBA00022679"/>
    </source>
</evidence>
<evidence type="ECO:0000313" key="3">
    <source>
        <dbReference type="EMBL" id="SDU98597.1"/>
    </source>
</evidence>
<evidence type="ECO:0000313" key="4">
    <source>
        <dbReference type="Proteomes" id="UP000198825"/>
    </source>
</evidence>
<keyword evidence="2 3" id="KW-0808">Transferase</keyword>
<dbReference type="InterPro" id="IPR002201">
    <property type="entry name" value="Glyco_trans_9"/>
</dbReference>
<keyword evidence="4" id="KW-1185">Reference proteome</keyword>
<dbReference type="GO" id="GO:0005829">
    <property type="term" value="C:cytosol"/>
    <property type="evidence" value="ECO:0007669"/>
    <property type="project" value="TreeGrafter"/>
</dbReference>
<dbReference type="AlphaFoldDB" id="A0A1H2MZB6"/>
<gene>
    <name evidence="3" type="ORF">SAMN04488544_3021</name>
</gene>